<evidence type="ECO:0000256" key="1">
    <source>
        <dbReference type="SAM" id="SignalP"/>
    </source>
</evidence>
<feature type="signal peptide" evidence="1">
    <location>
        <begin position="1"/>
        <end position="18"/>
    </location>
</feature>
<protein>
    <submittedName>
        <fullName evidence="2">Uncharacterized protein</fullName>
    </submittedName>
</protein>
<reference evidence="2 3" key="1">
    <citation type="submission" date="2023-11" db="EMBL/GenBank/DDBJ databases">
        <title>Dfirmibasis_genome.</title>
        <authorList>
            <person name="Edelbroek B."/>
            <person name="Kjellin J."/>
            <person name="Jerlstrom-Hultqvist J."/>
            <person name="Soderbom F."/>
        </authorList>
    </citation>
    <scope>NUCLEOTIDE SEQUENCE [LARGE SCALE GENOMIC DNA]</scope>
    <source>
        <strain evidence="2 3">TNS-C-14</strain>
    </source>
</reference>
<keyword evidence="3" id="KW-1185">Reference proteome</keyword>
<feature type="chain" id="PRO_5042922742" evidence="1">
    <location>
        <begin position="19"/>
        <end position="138"/>
    </location>
</feature>
<gene>
    <name evidence="2" type="ORF">RB653_004855</name>
</gene>
<dbReference type="Proteomes" id="UP001344447">
    <property type="component" value="Unassembled WGS sequence"/>
</dbReference>
<accession>A0AAN7YSL2</accession>
<name>A0AAN7YSL2_9MYCE</name>
<evidence type="ECO:0000313" key="3">
    <source>
        <dbReference type="Proteomes" id="UP001344447"/>
    </source>
</evidence>
<dbReference type="EMBL" id="JAVFKY010000001">
    <property type="protein sequence ID" value="KAK5583264.1"/>
    <property type="molecule type" value="Genomic_DNA"/>
</dbReference>
<keyword evidence="1" id="KW-0732">Signal</keyword>
<organism evidence="2 3">
    <name type="scientific">Dictyostelium firmibasis</name>
    <dbReference type="NCBI Taxonomy" id="79012"/>
    <lineage>
        <taxon>Eukaryota</taxon>
        <taxon>Amoebozoa</taxon>
        <taxon>Evosea</taxon>
        <taxon>Eumycetozoa</taxon>
        <taxon>Dictyostelia</taxon>
        <taxon>Dictyosteliales</taxon>
        <taxon>Dictyosteliaceae</taxon>
        <taxon>Dictyostelium</taxon>
    </lineage>
</organism>
<evidence type="ECO:0000313" key="2">
    <source>
        <dbReference type="EMBL" id="KAK5583264.1"/>
    </source>
</evidence>
<sequence>MKTFITILLNLIFGLVLIKTNEIKKIEKYGGESGLYFSWPSETDTIYNAKKQDCYVETQKNNFKKVENYGEYGLYFSFQQESDIVYNVRSNNKEKEPEILGSKVESNGKDFGWFFLSPVKEGEYLYNSKFSENGGFRN</sequence>
<proteinExistence type="predicted"/>
<dbReference type="AlphaFoldDB" id="A0AAN7YSL2"/>
<comment type="caution">
    <text evidence="2">The sequence shown here is derived from an EMBL/GenBank/DDBJ whole genome shotgun (WGS) entry which is preliminary data.</text>
</comment>